<keyword evidence="2 3" id="KW-0802">TPR repeat</keyword>
<evidence type="ECO:0000256" key="3">
    <source>
        <dbReference type="PROSITE-ProRule" id="PRU00339"/>
    </source>
</evidence>
<dbReference type="InterPro" id="IPR011990">
    <property type="entry name" value="TPR-like_helical_dom_sf"/>
</dbReference>
<keyword evidence="6" id="KW-1185">Reference proteome</keyword>
<organism evidence="5 6">
    <name type="scientific">Marasmius tenuissimus</name>
    <dbReference type="NCBI Taxonomy" id="585030"/>
    <lineage>
        <taxon>Eukaryota</taxon>
        <taxon>Fungi</taxon>
        <taxon>Dikarya</taxon>
        <taxon>Basidiomycota</taxon>
        <taxon>Agaricomycotina</taxon>
        <taxon>Agaricomycetes</taxon>
        <taxon>Agaricomycetidae</taxon>
        <taxon>Agaricales</taxon>
        <taxon>Marasmiineae</taxon>
        <taxon>Marasmiaceae</taxon>
        <taxon>Marasmius</taxon>
    </lineage>
</organism>
<dbReference type="Proteomes" id="UP001437256">
    <property type="component" value="Unassembled WGS sequence"/>
</dbReference>
<dbReference type="PROSITE" id="PS50005">
    <property type="entry name" value="TPR"/>
    <property type="match status" value="1"/>
</dbReference>
<dbReference type="Pfam" id="PF13414">
    <property type="entry name" value="TPR_11"/>
    <property type="match status" value="1"/>
</dbReference>
<protein>
    <submittedName>
        <fullName evidence="5">RNA polymerase II-associated protein 3</fullName>
    </submittedName>
</protein>
<dbReference type="SUPFAM" id="SSF48452">
    <property type="entry name" value="TPR-like"/>
    <property type="match status" value="1"/>
</dbReference>
<dbReference type="Gene3D" id="1.25.40.10">
    <property type="entry name" value="Tetratricopeptide repeat domain"/>
    <property type="match status" value="1"/>
</dbReference>
<feature type="coiled-coil region" evidence="4">
    <location>
        <begin position="380"/>
        <end position="407"/>
    </location>
</feature>
<proteinExistence type="predicted"/>
<comment type="caution">
    <text evidence="5">The sequence shown here is derived from an EMBL/GenBank/DDBJ whole genome shotgun (WGS) entry which is preliminary data.</text>
</comment>
<accession>A0ABR3ABB0</accession>
<dbReference type="EMBL" id="JBBXMP010000006">
    <property type="protein sequence ID" value="KAL0070624.1"/>
    <property type="molecule type" value="Genomic_DNA"/>
</dbReference>
<evidence type="ECO:0000256" key="1">
    <source>
        <dbReference type="ARBA" id="ARBA00022737"/>
    </source>
</evidence>
<evidence type="ECO:0000256" key="2">
    <source>
        <dbReference type="ARBA" id="ARBA00022803"/>
    </source>
</evidence>
<sequence length="540" mass="61591">MSPTVADSKRAQDFKEEGNLLFSTGKYSEALSKYNEAISIDSSNAVFYANRSICRFKLKQYIDAATDAETAIHLDPKYTKAYARLGSARHAMNQYLLSKLAWQKALDGLPTKNLSEGELKLQKDYKDGLAAAERAAKGRSQFRGGSSGIRPEMMLGMNGDTPWLRAMTMMPLLRLQGNYYSSAYNILSAFRDWDAGDTILMAAASTGRTLEGVEKLSNGLMRDWRVFNIPDANWYIRLEQLMKTESDRLNAWVSDDNPNRLVREVEERILKDGWDNVRPALSLTIRSWIVLGHVESCTKGNFENSVAFYNKAMKVIKFGRKTWSSVGHDVRGEVFRDTFLRTVQTMHMEPLMKVGRSSHTRVIFRRVTSLYITLQLCARENNMKKRNQLLEELLEEATEILKGVESQTLPPREKDPAHVMSVYDYPKGRSLGMKGFYYRRKLEEATETDEVDKLIEQTAQAYIYGATALPLDDEYHCWFLNSAVSLMQQAGMPRKEINILLEHLKEAFLEMQKIWATSSLATQGRDGYVQDTIDKVESTR</sequence>
<dbReference type="InterPro" id="IPR019734">
    <property type="entry name" value="TPR_rpt"/>
</dbReference>
<feature type="repeat" description="TPR" evidence="3">
    <location>
        <begin position="11"/>
        <end position="44"/>
    </location>
</feature>
<dbReference type="PANTHER" id="PTHR45831:SF5">
    <property type="entry name" value="STI1 DOMAIN-CONTAINING PROTEIN"/>
    <property type="match status" value="1"/>
</dbReference>
<dbReference type="PANTHER" id="PTHR45831">
    <property type="entry name" value="LD24721P"/>
    <property type="match status" value="1"/>
</dbReference>
<evidence type="ECO:0000313" key="6">
    <source>
        <dbReference type="Proteomes" id="UP001437256"/>
    </source>
</evidence>
<evidence type="ECO:0000313" key="5">
    <source>
        <dbReference type="EMBL" id="KAL0070624.1"/>
    </source>
</evidence>
<gene>
    <name evidence="5" type="primary">RPAP3</name>
    <name evidence="5" type="ORF">AAF712_002467</name>
</gene>
<evidence type="ECO:0000256" key="4">
    <source>
        <dbReference type="SAM" id="Coils"/>
    </source>
</evidence>
<keyword evidence="1" id="KW-0677">Repeat</keyword>
<reference evidence="5 6" key="1">
    <citation type="submission" date="2024-05" db="EMBL/GenBank/DDBJ databases">
        <title>A draft genome resource for the thread blight pathogen Marasmius tenuissimus strain MS-2.</title>
        <authorList>
            <person name="Yulfo-Soto G.E."/>
            <person name="Baruah I.K."/>
            <person name="Amoako-Attah I."/>
            <person name="Bukari Y."/>
            <person name="Meinhardt L.W."/>
            <person name="Bailey B.A."/>
            <person name="Cohen S.P."/>
        </authorList>
    </citation>
    <scope>NUCLEOTIDE SEQUENCE [LARGE SCALE GENOMIC DNA]</scope>
    <source>
        <strain evidence="5 6">MS-2</strain>
    </source>
</reference>
<name>A0ABR3ABB0_9AGAR</name>
<dbReference type="SMART" id="SM00028">
    <property type="entry name" value="TPR"/>
    <property type="match status" value="3"/>
</dbReference>
<keyword evidence="4" id="KW-0175">Coiled coil</keyword>
<dbReference type="InterPro" id="IPR047150">
    <property type="entry name" value="SGT"/>
</dbReference>